<proteinExistence type="predicted"/>
<dbReference type="Pfam" id="PF24758">
    <property type="entry name" value="LRR_At5g56370"/>
    <property type="match status" value="1"/>
</dbReference>
<dbReference type="AlphaFoldDB" id="A0A6B9V3B5"/>
<dbReference type="Pfam" id="PF00646">
    <property type="entry name" value="F-box"/>
    <property type="match status" value="1"/>
</dbReference>
<sequence>MNMDRISLLPDSILCDILSYLPTKEAVSTSILSRRWRHVWKDLQVLDIDNIRFRYTQEWEARFVSYVNAILAQRNADCPIEKFRLICKEDSEYSLPILTWLDAIIRPHLQELYLYLDLVVGIDLPEAILTFPSLKSLVLKRGDYFDYYPEFPNVYLPSLKNLELDTLCVDPSKLLSGCPVLENLMLIVPDRFYGSYVYIPTIQMPRTLKSLIFEDKSTVDNDINHRVIDTPSLEYLYMKIIAKSKLQVSFSNFPNMVEAHLHIHHEHAVHVPWVPELLLALRETKLLALKHLTTLCFFSGVTFGIPEFPRLLNLELDVPCLNTDFLLNFLHNCHVLEALAVHVWKSDIFRQYYGPAPPTMVPNCVTSHLKSFEFRGYKDSADTRYDIVRELSAIPRGSTTCQLNFIDLNPVKHDLLMLMNDYALEHNIGDLDLLTLILGQIVFQHHHPSLVPPSPFSLTASSSTLALLIAITFLVTLDLDFEIVIDLMQFLVTNLILMQEMFDRIERESG</sequence>
<dbReference type="PANTHER" id="PTHR31900:SF34">
    <property type="entry name" value="EMB|CAB62440.1-RELATED"/>
    <property type="match status" value="1"/>
</dbReference>
<dbReference type="InterPro" id="IPR001810">
    <property type="entry name" value="F-box_dom"/>
</dbReference>
<dbReference type="InterPro" id="IPR036047">
    <property type="entry name" value="F-box-like_dom_sf"/>
</dbReference>
<dbReference type="PROSITE" id="PS50181">
    <property type="entry name" value="FBOX"/>
    <property type="match status" value="1"/>
</dbReference>
<feature type="domain" description="F-box" evidence="1">
    <location>
        <begin position="3"/>
        <end position="56"/>
    </location>
</feature>
<protein>
    <submittedName>
        <fullName evidence="2">F-box/FBD/LRR-repeat protein</fullName>
    </submittedName>
</protein>
<dbReference type="EMBL" id="CP031001">
    <property type="protein sequence ID" value="QHN75913.1"/>
    <property type="molecule type" value="Genomic_DNA"/>
</dbReference>
<dbReference type="Gene3D" id="1.20.1280.50">
    <property type="match status" value="1"/>
</dbReference>
<dbReference type="InterPro" id="IPR050232">
    <property type="entry name" value="FBL13/AtMIF1-like"/>
</dbReference>
<accession>A0A6B9V3B5</accession>
<dbReference type="SUPFAM" id="SSF81383">
    <property type="entry name" value="F-box domain"/>
    <property type="match status" value="1"/>
</dbReference>
<gene>
    <name evidence="2" type="ORF">DS421_19g639470</name>
</gene>
<organism evidence="2 3">
    <name type="scientific">Arachis hypogaea</name>
    <name type="common">Peanut</name>
    <dbReference type="NCBI Taxonomy" id="3818"/>
    <lineage>
        <taxon>Eukaryota</taxon>
        <taxon>Viridiplantae</taxon>
        <taxon>Streptophyta</taxon>
        <taxon>Embryophyta</taxon>
        <taxon>Tracheophyta</taxon>
        <taxon>Spermatophyta</taxon>
        <taxon>Magnoliopsida</taxon>
        <taxon>eudicotyledons</taxon>
        <taxon>Gunneridae</taxon>
        <taxon>Pentapetalae</taxon>
        <taxon>rosids</taxon>
        <taxon>fabids</taxon>
        <taxon>Fabales</taxon>
        <taxon>Fabaceae</taxon>
        <taxon>Papilionoideae</taxon>
        <taxon>50 kb inversion clade</taxon>
        <taxon>dalbergioids sensu lato</taxon>
        <taxon>Dalbergieae</taxon>
        <taxon>Pterocarpus clade</taxon>
        <taxon>Arachis</taxon>
    </lineage>
</organism>
<evidence type="ECO:0000313" key="2">
    <source>
        <dbReference type="EMBL" id="QHN75913.1"/>
    </source>
</evidence>
<dbReference type="SMART" id="SM00256">
    <property type="entry name" value="FBOX"/>
    <property type="match status" value="1"/>
</dbReference>
<dbReference type="PANTHER" id="PTHR31900">
    <property type="entry name" value="F-BOX/RNI SUPERFAMILY PROTEIN-RELATED"/>
    <property type="match status" value="1"/>
</dbReference>
<evidence type="ECO:0000259" key="1">
    <source>
        <dbReference type="PROSITE" id="PS50181"/>
    </source>
</evidence>
<dbReference type="Proteomes" id="UP000464620">
    <property type="component" value="Chromosome B09"/>
</dbReference>
<dbReference type="InterPro" id="IPR053781">
    <property type="entry name" value="F-box_AtFBL13-like"/>
</dbReference>
<name>A0A6B9V3B5_ARAHY</name>
<dbReference type="InterPro" id="IPR055411">
    <property type="entry name" value="LRR_FXL15/At3g58940/PEG3-like"/>
</dbReference>
<evidence type="ECO:0000313" key="3">
    <source>
        <dbReference type="Proteomes" id="UP000464620"/>
    </source>
</evidence>
<dbReference type="CDD" id="cd22160">
    <property type="entry name" value="F-box_AtFBL13-like"/>
    <property type="match status" value="1"/>
</dbReference>
<reference evidence="2 3" key="1">
    <citation type="submission" date="2020-01" db="EMBL/GenBank/DDBJ databases">
        <title>Genome sequence of Arachis hypogaea, cultivar Shitouqi.</title>
        <authorList>
            <person name="Zhuang W."/>
            <person name="Chen H."/>
            <person name="Varshney R."/>
            <person name="Wang D."/>
            <person name="Ming R."/>
        </authorList>
    </citation>
    <scope>NUCLEOTIDE SEQUENCE [LARGE SCALE GENOMIC DNA]</scope>
    <source>
        <tissue evidence="2">Young leaf</tissue>
    </source>
</reference>
<dbReference type="SUPFAM" id="SSF52058">
    <property type="entry name" value="L domain-like"/>
    <property type="match status" value="1"/>
</dbReference>